<gene>
    <name evidence="8" type="ORF">SAMN05661086_00938</name>
</gene>
<evidence type="ECO:0000259" key="6">
    <source>
        <dbReference type="Pfam" id="PF02836"/>
    </source>
</evidence>
<dbReference type="InterPro" id="IPR006102">
    <property type="entry name" value="Ig-like_GH2"/>
</dbReference>
<accession>A0A1I6IPQ1</accession>
<dbReference type="InterPro" id="IPR006101">
    <property type="entry name" value="Glyco_hydro_2"/>
</dbReference>
<dbReference type="Gene3D" id="2.60.40.10">
    <property type="entry name" value="Immunoglobulins"/>
    <property type="match status" value="1"/>
</dbReference>
<dbReference type="InterPro" id="IPR036156">
    <property type="entry name" value="Beta-gal/glucu_dom_sf"/>
</dbReference>
<evidence type="ECO:0000313" key="8">
    <source>
        <dbReference type="EMBL" id="SFR68220.1"/>
    </source>
</evidence>
<name>A0A1I6IPQ1_9FIRM</name>
<keyword evidence="2 4" id="KW-0378">Hydrolase</keyword>
<evidence type="ECO:0000256" key="1">
    <source>
        <dbReference type="ARBA" id="ARBA00007401"/>
    </source>
</evidence>
<evidence type="ECO:0000256" key="3">
    <source>
        <dbReference type="ARBA" id="ARBA00023295"/>
    </source>
</evidence>
<organism evidence="8 9">
    <name type="scientific">Anaeromicropila populeti</name>
    <dbReference type="NCBI Taxonomy" id="37658"/>
    <lineage>
        <taxon>Bacteria</taxon>
        <taxon>Bacillati</taxon>
        <taxon>Bacillota</taxon>
        <taxon>Clostridia</taxon>
        <taxon>Lachnospirales</taxon>
        <taxon>Lachnospiraceae</taxon>
        <taxon>Anaeromicropila</taxon>
    </lineage>
</organism>
<dbReference type="InterPro" id="IPR008979">
    <property type="entry name" value="Galactose-bd-like_sf"/>
</dbReference>
<evidence type="ECO:0000259" key="7">
    <source>
        <dbReference type="Pfam" id="PF02837"/>
    </source>
</evidence>
<dbReference type="PANTHER" id="PTHR42732">
    <property type="entry name" value="BETA-GALACTOSIDASE"/>
    <property type="match status" value="1"/>
</dbReference>
<dbReference type="InterPro" id="IPR051913">
    <property type="entry name" value="GH2_Domain-Containing"/>
</dbReference>
<keyword evidence="3 4" id="KW-0326">Glycosidase</keyword>
<dbReference type="RefSeq" id="WP_092559546.1">
    <property type="nucleotide sequence ID" value="NZ_FOYZ01000003.1"/>
</dbReference>
<dbReference type="InterPro" id="IPR013783">
    <property type="entry name" value="Ig-like_fold"/>
</dbReference>
<dbReference type="InterPro" id="IPR006103">
    <property type="entry name" value="Glyco_hydro_2_cat"/>
</dbReference>
<dbReference type="PROSITE" id="PS00719">
    <property type="entry name" value="GLYCOSYL_HYDROL_F2_1"/>
    <property type="match status" value="1"/>
</dbReference>
<dbReference type="Gene3D" id="3.20.20.80">
    <property type="entry name" value="Glycosidases"/>
    <property type="match status" value="1"/>
</dbReference>
<dbReference type="EMBL" id="FOYZ01000003">
    <property type="protein sequence ID" value="SFR68220.1"/>
    <property type="molecule type" value="Genomic_DNA"/>
</dbReference>
<keyword evidence="9" id="KW-1185">Reference proteome</keyword>
<evidence type="ECO:0000256" key="4">
    <source>
        <dbReference type="RuleBase" id="RU361154"/>
    </source>
</evidence>
<dbReference type="SUPFAM" id="SSF51445">
    <property type="entry name" value="(Trans)glycosidases"/>
    <property type="match status" value="1"/>
</dbReference>
<feature type="domain" description="Glycosyl hydrolases family 2 sugar binding" evidence="7">
    <location>
        <begin position="51"/>
        <end position="153"/>
    </location>
</feature>
<dbReference type="OrthoDB" id="9762066at2"/>
<reference evidence="8 9" key="1">
    <citation type="submission" date="2016-10" db="EMBL/GenBank/DDBJ databases">
        <authorList>
            <person name="de Groot N.N."/>
        </authorList>
    </citation>
    <scope>NUCLEOTIDE SEQUENCE [LARGE SCALE GENOMIC DNA]</scope>
    <source>
        <strain evidence="8 9">743A</strain>
    </source>
</reference>
<dbReference type="SUPFAM" id="SSF49303">
    <property type="entry name" value="beta-Galactosidase/glucuronidase domain"/>
    <property type="match status" value="1"/>
</dbReference>
<dbReference type="STRING" id="37658.SAMN05661086_00938"/>
<feature type="domain" description="Glycoside hydrolase family 2 immunoglobulin-like beta-sandwich" evidence="5">
    <location>
        <begin position="159"/>
        <end position="275"/>
    </location>
</feature>
<protein>
    <submittedName>
        <fullName evidence="8">Beta-galactosidase</fullName>
    </submittedName>
</protein>
<dbReference type="AlphaFoldDB" id="A0A1I6IPQ1"/>
<proteinExistence type="inferred from homology"/>
<dbReference type="GO" id="GO:0005975">
    <property type="term" value="P:carbohydrate metabolic process"/>
    <property type="evidence" value="ECO:0007669"/>
    <property type="project" value="InterPro"/>
</dbReference>
<comment type="similarity">
    <text evidence="1 4">Belongs to the glycosyl hydrolase 2 family.</text>
</comment>
<evidence type="ECO:0000313" key="9">
    <source>
        <dbReference type="Proteomes" id="UP000199659"/>
    </source>
</evidence>
<dbReference type="InterPro" id="IPR023230">
    <property type="entry name" value="Glyco_hydro_2_CS"/>
</dbReference>
<dbReference type="Pfam" id="PF02836">
    <property type="entry name" value="Glyco_hydro_2_C"/>
    <property type="match status" value="1"/>
</dbReference>
<dbReference type="Proteomes" id="UP000199659">
    <property type="component" value="Unassembled WGS sequence"/>
</dbReference>
<dbReference type="SUPFAM" id="SSF49785">
    <property type="entry name" value="Galactose-binding domain-like"/>
    <property type="match status" value="1"/>
</dbReference>
<dbReference type="InterPro" id="IPR017853">
    <property type="entry name" value="GH"/>
</dbReference>
<dbReference type="Gene3D" id="2.60.120.260">
    <property type="entry name" value="Galactose-binding domain-like"/>
    <property type="match status" value="1"/>
</dbReference>
<dbReference type="PRINTS" id="PR00132">
    <property type="entry name" value="GLHYDRLASE2"/>
</dbReference>
<dbReference type="PANTHER" id="PTHR42732:SF1">
    <property type="entry name" value="BETA-MANNOSIDASE"/>
    <property type="match status" value="1"/>
</dbReference>
<feature type="domain" description="Glycoside hydrolase family 2 catalytic" evidence="6">
    <location>
        <begin position="279"/>
        <end position="421"/>
    </location>
</feature>
<sequence length="810" mass="92778">MFERVPLNDNWLYIENFCEVMKEEEYDESRMSSVRLPHTNIELPFHYFDEGVYQFVSCYRRKIYGERSYLGKHVFITFEGVAHIAKIYMHGKLIGEHKGGYTAFTIDISPYLHLGEYNTLVVEVDSRESNNIPPFGHVIDYMTYGGIYREVFLEVKESIYIDDVFIQTKEVRNETKKLQVEVTVKQSLDKAGEAPWNQHNLEGSSVKLLLQREGCKDGMHELGNYTLKGETTTIELRVSDVELWEIERPVLYILYVELEIDNERVDGKWIRFGFRESEFRKDGFYLNGEKIKLLGLNRHQSYPYVGYAMPRRAQQTDADILKRELGVNAVRTSHYPQSQHFINRCDELGLLVFTEIPGWQHIGDSQWKEAAIQNTREMILQYRNHPSIVLWGVRINESQDDDEFYNKTNRIAHELDPSRQTGGVRFLKNSNLLEDVYTYNDFSHNGCTEGLEPKKSVTSNMGASYLVSEFNGHMFPTKPFDSEEHRLNHAKRHAAVLNSLYQYNDIAGGFGWCMFDYNTHKDFGSGDRICYHGVLTMFRNHKLAASVYGSQLGSSPVCEISSSMDIGEHPACNLSNVMAFTNSDSIKLYKNDEFVKEFYPDTKKYSSLPHPPIVIDDFVGELIERKEGYCHSSAETIKKVLFAIRDNGQNHLPLHLKIKMALVMLKEKLSFQEGLQLYYKYIGNWGGEAISYRFDAIQNGVSVKSIVKKPVSKPAFKVITDTNTLSEEGTYDVASIRILAVDENGEKLPYFQEVVELITTGPIEIIGPKKISLKGGSFGTYVKTIGKVGEASLSLCSESLDKVTIDFTII</sequence>
<dbReference type="InterPro" id="IPR006104">
    <property type="entry name" value="Glyco_hydro_2_N"/>
</dbReference>
<evidence type="ECO:0000259" key="5">
    <source>
        <dbReference type="Pfam" id="PF00703"/>
    </source>
</evidence>
<dbReference type="Pfam" id="PF02837">
    <property type="entry name" value="Glyco_hydro_2_N"/>
    <property type="match status" value="1"/>
</dbReference>
<evidence type="ECO:0000256" key="2">
    <source>
        <dbReference type="ARBA" id="ARBA00022801"/>
    </source>
</evidence>
<dbReference type="GO" id="GO:0004553">
    <property type="term" value="F:hydrolase activity, hydrolyzing O-glycosyl compounds"/>
    <property type="evidence" value="ECO:0007669"/>
    <property type="project" value="InterPro"/>
</dbReference>
<dbReference type="Pfam" id="PF00703">
    <property type="entry name" value="Glyco_hydro_2"/>
    <property type="match status" value="1"/>
</dbReference>